<dbReference type="SUPFAM" id="SSF46785">
    <property type="entry name" value="Winged helix' DNA-binding domain"/>
    <property type="match status" value="1"/>
</dbReference>
<dbReference type="SMART" id="SM00753">
    <property type="entry name" value="PAM"/>
    <property type="match status" value="1"/>
</dbReference>
<evidence type="ECO:0000256" key="1">
    <source>
        <dbReference type="ARBA" id="ARBA00007454"/>
    </source>
</evidence>
<dbReference type="PANTHER" id="PTHR10678">
    <property type="entry name" value="26S PROTEASOME NON-ATPASE REGULATORY SUBUNIT 11/COP9 SIGNALOSOME COMPLEX SUBUNIT 2"/>
    <property type="match status" value="1"/>
</dbReference>
<proteinExistence type="inferred from homology"/>
<evidence type="ECO:0000256" key="2">
    <source>
        <dbReference type="ARBA" id="ARBA00022942"/>
    </source>
</evidence>
<dbReference type="Pfam" id="PF18055">
    <property type="entry name" value="RPN6_N"/>
    <property type="match status" value="1"/>
</dbReference>
<reference evidence="5" key="2">
    <citation type="submission" date="2022-01" db="EMBL/GenBank/DDBJ databases">
        <authorList>
            <person name="Hirooka S."/>
            <person name="Miyagishima S.Y."/>
        </authorList>
    </citation>
    <scope>NUCLEOTIDE SEQUENCE</scope>
    <source>
        <strain evidence="5">NBRC 102759</strain>
    </source>
</reference>
<name>A0A9C7PUS9_9RHOD</name>
<keyword evidence="2" id="KW-0647">Proteasome</keyword>
<evidence type="ECO:0000313" key="5">
    <source>
        <dbReference type="EMBL" id="GJQ10322.1"/>
    </source>
</evidence>
<dbReference type="PROSITE" id="PS50250">
    <property type="entry name" value="PCI"/>
    <property type="match status" value="1"/>
</dbReference>
<evidence type="ECO:0000259" key="4">
    <source>
        <dbReference type="PROSITE" id="PS50250"/>
    </source>
</evidence>
<dbReference type="InterPro" id="IPR050871">
    <property type="entry name" value="26S_Proteasome/COP9_Components"/>
</dbReference>
<gene>
    <name evidence="5" type="ORF">GpartN1_g2113.t1</name>
</gene>
<sequence length="423" mass="48390">MQLAALLEQADEKRATHCYQEAEKIYLELLTCSKGELSEEQENILKYKEQAALALLDLFVDQKQAEKIVELTRKLRPFFGQVAKAKTAKLIRVVLDRVAFIPNTEQIQIDLCLETIEWCRQEKRTFLRQRVQAKLAALYFQTQRYLESLAVLTELLKEVKKLDDKSLLLEIQLLECRVQLALRNIPKARGALTSARTTANAIYVPPGLQGEVDLLAGIVSAEEHDYKTAYSYFYESFEGFSNLGDERAISSFKYMLLCKIMTKQAEDVTSLISTKFALRYSGKAVDAMLAISRAHQNRSLAQFQQALKEYPEELTYDVVIHSHLSELYDTLLQQNILRIVEPFSRVEITHIAELIGLSLETVENKISQMILDGQLKGTLDQGANCLITFTQDYFPKTYYHSLQTMREMSRVVDILFENASLLS</sequence>
<evidence type="ECO:0000256" key="3">
    <source>
        <dbReference type="ARBA" id="ARBA00062507"/>
    </source>
</evidence>
<feature type="domain" description="PCI" evidence="4">
    <location>
        <begin position="225"/>
        <end position="393"/>
    </location>
</feature>
<comment type="subunit">
    <text evidence="3">Component of the lid subcomplex of the 19S proteasome regulatory particle complex (also named PA700 complex). The 26S proteasome consists of a 20S proteasome core and two 19S regulatory subunits.</text>
</comment>
<dbReference type="Proteomes" id="UP001061958">
    <property type="component" value="Unassembled WGS sequence"/>
</dbReference>
<dbReference type="FunFam" id="1.25.40.570:FF:000016">
    <property type="entry name" value="26S proteasome regulatory subunit"/>
    <property type="match status" value="1"/>
</dbReference>
<dbReference type="Pfam" id="PF01399">
    <property type="entry name" value="PCI"/>
    <property type="match status" value="1"/>
</dbReference>
<dbReference type="AlphaFoldDB" id="A0A9C7PUS9"/>
<dbReference type="InterPro" id="IPR036390">
    <property type="entry name" value="WH_DNA-bd_sf"/>
</dbReference>
<dbReference type="InterPro" id="IPR040773">
    <property type="entry name" value="Rpn6_N"/>
</dbReference>
<dbReference type="InterPro" id="IPR000717">
    <property type="entry name" value="PCI_dom"/>
</dbReference>
<comment type="similarity">
    <text evidence="1">Belongs to the proteasome subunit S9 family.</text>
</comment>
<dbReference type="Gene3D" id="1.25.40.570">
    <property type="match status" value="1"/>
</dbReference>
<protein>
    <recommendedName>
        <fullName evidence="4">PCI domain-containing protein</fullName>
    </recommendedName>
</protein>
<evidence type="ECO:0000313" key="6">
    <source>
        <dbReference type="Proteomes" id="UP001061958"/>
    </source>
</evidence>
<dbReference type="OrthoDB" id="1418352at2759"/>
<reference evidence="5" key="1">
    <citation type="journal article" date="2022" name="Proc. Natl. Acad. Sci. U.S.A.">
        <title>Life cycle and functional genomics of the unicellular red alga Galdieria for elucidating algal and plant evolution and industrial use.</title>
        <authorList>
            <person name="Hirooka S."/>
            <person name="Itabashi T."/>
            <person name="Ichinose T.M."/>
            <person name="Onuma R."/>
            <person name="Fujiwara T."/>
            <person name="Yamashita S."/>
            <person name="Jong L.W."/>
            <person name="Tomita R."/>
            <person name="Iwane A.H."/>
            <person name="Miyagishima S.Y."/>
        </authorList>
    </citation>
    <scope>NUCLEOTIDE SEQUENCE</scope>
    <source>
        <strain evidence="5">NBRC 102759</strain>
    </source>
</reference>
<dbReference type="GO" id="GO:0000502">
    <property type="term" value="C:proteasome complex"/>
    <property type="evidence" value="ECO:0007669"/>
    <property type="project" value="UniProtKB-KW"/>
</dbReference>
<dbReference type="SMART" id="SM00088">
    <property type="entry name" value="PINT"/>
    <property type="match status" value="1"/>
</dbReference>
<accession>A0A9C7PUS9</accession>
<organism evidence="5 6">
    <name type="scientific">Galdieria partita</name>
    <dbReference type="NCBI Taxonomy" id="83374"/>
    <lineage>
        <taxon>Eukaryota</taxon>
        <taxon>Rhodophyta</taxon>
        <taxon>Bangiophyceae</taxon>
        <taxon>Galdieriales</taxon>
        <taxon>Galdieriaceae</taxon>
        <taxon>Galdieria</taxon>
    </lineage>
</organism>
<comment type="caution">
    <text evidence="5">The sequence shown here is derived from an EMBL/GenBank/DDBJ whole genome shotgun (WGS) entry which is preliminary data.</text>
</comment>
<dbReference type="EMBL" id="BQMJ01000015">
    <property type="protein sequence ID" value="GJQ10322.1"/>
    <property type="molecule type" value="Genomic_DNA"/>
</dbReference>
<keyword evidence="6" id="KW-1185">Reference proteome</keyword>